<dbReference type="PANTHER" id="PTHR46947:SF1">
    <property type="entry name" value="WD REPEAT-CONTAINING PROTEIN 73"/>
    <property type="match status" value="1"/>
</dbReference>
<dbReference type="SUPFAM" id="SSF50978">
    <property type="entry name" value="WD40 repeat-like"/>
    <property type="match status" value="1"/>
</dbReference>
<dbReference type="InterPro" id="IPR036322">
    <property type="entry name" value="WD40_repeat_dom_sf"/>
</dbReference>
<sequence length="373" mass="41216">MSVYNDEEDEWYCNSIQRYKELVMFETEYVVGQIEFSDPGSICVLGRRPSGHSVLSELALPAKIVNSKKNLISINNDLKIKAGVFPTFPIAQILCIYGEGKIVAAEESLPGVAVYELNVEDSDKIQRSGTLTVPLTEPVLSLIDAKTLLLTANNDKKPVILDLASGKTSTTLEKCSFSPFGHILPTIVSPNVALLCKRKDSHSILYDIRTGSSVGCILGNPTSSLWTAATNYHPLRNPAPSITTLAFLSASGLLRIYDLRNLHKEISNCQLTLPDVKEKDINPRIQLSPSGEYLSVSGYDTTVGIYHLGPSGLVTEVFKHDGHEHMEHCNHTLLSTVTDHVWYDNYTIISAADNMSLNCWQPSNLKLLWNRLN</sequence>
<dbReference type="GO" id="GO:0000922">
    <property type="term" value="C:spindle pole"/>
    <property type="evidence" value="ECO:0007669"/>
    <property type="project" value="TreeGrafter"/>
</dbReference>
<keyword evidence="2" id="KW-1185">Reference proteome</keyword>
<dbReference type="GO" id="GO:0031122">
    <property type="term" value="P:cytoplasmic microtubule organization"/>
    <property type="evidence" value="ECO:0007669"/>
    <property type="project" value="TreeGrafter"/>
</dbReference>
<name>A0AAW1D486_9HEMI</name>
<protein>
    <submittedName>
        <fullName evidence="1">Uncharacterized protein</fullName>
    </submittedName>
</protein>
<dbReference type="Gene3D" id="2.130.10.10">
    <property type="entry name" value="YVTN repeat-like/Quinoprotein amine dehydrogenase"/>
    <property type="match status" value="1"/>
</dbReference>
<gene>
    <name evidence="1" type="ORF">O3M35_009807</name>
</gene>
<comment type="caution">
    <text evidence="1">The sequence shown here is derived from an EMBL/GenBank/DDBJ whole genome shotgun (WGS) entry which is preliminary data.</text>
</comment>
<dbReference type="GO" id="GO:0005829">
    <property type="term" value="C:cytosol"/>
    <property type="evidence" value="ECO:0007669"/>
    <property type="project" value="TreeGrafter"/>
</dbReference>
<accession>A0AAW1D486</accession>
<dbReference type="PANTHER" id="PTHR46947">
    <property type="entry name" value="WD REPEAT-CONTAINING PROTEIN 73"/>
    <property type="match status" value="1"/>
</dbReference>
<dbReference type="AlphaFoldDB" id="A0AAW1D486"/>
<proteinExistence type="predicted"/>
<dbReference type="EMBL" id="JAPXFL010000006">
    <property type="protein sequence ID" value="KAK9505834.1"/>
    <property type="molecule type" value="Genomic_DNA"/>
</dbReference>
<dbReference type="InterPro" id="IPR015943">
    <property type="entry name" value="WD40/YVTN_repeat-like_dom_sf"/>
</dbReference>
<dbReference type="InterPro" id="IPR042795">
    <property type="entry name" value="Wdr73"/>
</dbReference>
<evidence type="ECO:0000313" key="2">
    <source>
        <dbReference type="Proteomes" id="UP001461498"/>
    </source>
</evidence>
<dbReference type="Proteomes" id="UP001461498">
    <property type="component" value="Unassembled WGS sequence"/>
</dbReference>
<organism evidence="1 2">
    <name type="scientific">Rhynocoris fuscipes</name>
    <dbReference type="NCBI Taxonomy" id="488301"/>
    <lineage>
        <taxon>Eukaryota</taxon>
        <taxon>Metazoa</taxon>
        <taxon>Ecdysozoa</taxon>
        <taxon>Arthropoda</taxon>
        <taxon>Hexapoda</taxon>
        <taxon>Insecta</taxon>
        <taxon>Pterygota</taxon>
        <taxon>Neoptera</taxon>
        <taxon>Paraneoptera</taxon>
        <taxon>Hemiptera</taxon>
        <taxon>Heteroptera</taxon>
        <taxon>Panheteroptera</taxon>
        <taxon>Cimicomorpha</taxon>
        <taxon>Reduviidae</taxon>
        <taxon>Harpactorinae</taxon>
        <taxon>Harpactorini</taxon>
        <taxon>Rhynocoris</taxon>
    </lineage>
</organism>
<evidence type="ECO:0000313" key="1">
    <source>
        <dbReference type="EMBL" id="KAK9505834.1"/>
    </source>
</evidence>
<reference evidence="1 2" key="1">
    <citation type="submission" date="2022-12" db="EMBL/GenBank/DDBJ databases">
        <title>Chromosome-level genome assembly of true bugs.</title>
        <authorList>
            <person name="Ma L."/>
            <person name="Li H."/>
        </authorList>
    </citation>
    <scope>NUCLEOTIDE SEQUENCE [LARGE SCALE GENOMIC DNA]</scope>
    <source>
        <strain evidence="1">Lab_2022b</strain>
    </source>
</reference>